<feature type="domain" description="Porin" evidence="12">
    <location>
        <begin position="12"/>
        <end position="319"/>
    </location>
</feature>
<organism evidence="13 14">
    <name type="scientific">Pararobbsia silviterrae</name>
    <dbReference type="NCBI Taxonomy" id="1792498"/>
    <lineage>
        <taxon>Bacteria</taxon>
        <taxon>Pseudomonadati</taxon>
        <taxon>Pseudomonadota</taxon>
        <taxon>Betaproteobacteria</taxon>
        <taxon>Burkholderiales</taxon>
        <taxon>Burkholderiaceae</taxon>
        <taxon>Pararobbsia</taxon>
    </lineage>
</organism>
<keyword evidence="5" id="KW-0812">Transmembrane</keyword>
<dbReference type="Pfam" id="PF13609">
    <property type="entry name" value="Porin_4"/>
    <property type="match status" value="1"/>
</dbReference>
<keyword evidence="6 11" id="KW-0732">Signal</keyword>
<keyword evidence="4" id="KW-1134">Transmembrane beta strand</keyword>
<dbReference type="AlphaFoldDB" id="A0A494X894"/>
<dbReference type="GO" id="GO:0015288">
    <property type="term" value="F:porin activity"/>
    <property type="evidence" value="ECO:0007669"/>
    <property type="project" value="UniProtKB-KW"/>
</dbReference>
<comment type="subunit">
    <text evidence="2">Homotrimer.</text>
</comment>
<evidence type="ECO:0000313" key="14">
    <source>
        <dbReference type="Proteomes" id="UP000270342"/>
    </source>
</evidence>
<evidence type="ECO:0000256" key="3">
    <source>
        <dbReference type="ARBA" id="ARBA00022448"/>
    </source>
</evidence>
<name>A0A494X894_9BURK</name>
<dbReference type="PRINTS" id="PR00184">
    <property type="entry name" value="NEISSPPORIN"/>
</dbReference>
<protein>
    <submittedName>
        <fullName evidence="13">Porin</fullName>
    </submittedName>
</protein>
<dbReference type="EMBL" id="RBZU01000023">
    <property type="protein sequence ID" value="RKP43923.1"/>
    <property type="molecule type" value="Genomic_DNA"/>
</dbReference>
<dbReference type="Proteomes" id="UP000270342">
    <property type="component" value="Unassembled WGS sequence"/>
</dbReference>
<proteinExistence type="predicted"/>
<evidence type="ECO:0000256" key="6">
    <source>
        <dbReference type="ARBA" id="ARBA00022729"/>
    </source>
</evidence>
<dbReference type="InterPro" id="IPR023614">
    <property type="entry name" value="Porin_dom_sf"/>
</dbReference>
<keyword evidence="9" id="KW-0472">Membrane</keyword>
<evidence type="ECO:0000256" key="11">
    <source>
        <dbReference type="SAM" id="SignalP"/>
    </source>
</evidence>
<dbReference type="GO" id="GO:0009279">
    <property type="term" value="C:cell outer membrane"/>
    <property type="evidence" value="ECO:0007669"/>
    <property type="project" value="UniProtKB-SubCell"/>
</dbReference>
<evidence type="ECO:0000256" key="9">
    <source>
        <dbReference type="ARBA" id="ARBA00023136"/>
    </source>
</evidence>
<evidence type="ECO:0000256" key="2">
    <source>
        <dbReference type="ARBA" id="ARBA00011233"/>
    </source>
</evidence>
<feature type="signal peptide" evidence="11">
    <location>
        <begin position="1"/>
        <end position="22"/>
    </location>
</feature>
<dbReference type="InterPro" id="IPR050298">
    <property type="entry name" value="Gram-neg_bact_OMP"/>
</dbReference>
<dbReference type="CDD" id="cd00342">
    <property type="entry name" value="gram_neg_porins"/>
    <property type="match status" value="1"/>
</dbReference>
<dbReference type="PANTHER" id="PTHR34501:SF9">
    <property type="entry name" value="MAJOR OUTER MEMBRANE PROTEIN P.IA"/>
    <property type="match status" value="1"/>
</dbReference>
<gene>
    <name evidence="13" type="ORF">D7S86_28250</name>
</gene>
<keyword evidence="3" id="KW-0813">Transport</keyword>
<evidence type="ECO:0000256" key="7">
    <source>
        <dbReference type="ARBA" id="ARBA00023065"/>
    </source>
</evidence>
<keyword evidence="7" id="KW-0406">Ion transport</keyword>
<dbReference type="SUPFAM" id="SSF56935">
    <property type="entry name" value="Porins"/>
    <property type="match status" value="1"/>
</dbReference>
<evidence type="ECO:0000313" key="13">
    <source>
        <dbReference type="EMBL" id="RKP43923.1"/>
    </source>
</evidence>
<reference evidence="13 14" key="1">
    <citation type="submission" date="2018-10" db="EMBL/GenBank/DDBJ databases">
        <title>Robbsia sp. DHC34, isolated from soil.</title>
        <authorList>
            <person name="Gao Z.-H."/>
            <person name="Qiu L.-H."/>
        </authorList>
    </citation>
    <scope>NUCLEOTIDE SEQUENCE [LARGE SCALE GENOMIC DNA]</scope>
    <source>
        <strain evidence="13 14">DHC34</strain>
    </source>
</reference>
<dbReference type="InterPro" id="IPR002299">
    <property type="entry name" value="Porin_Neis"/>
</dbReference>
<evidence type="ECO:0000256" key="5">
    <source>
        <dbReference type="ARBA" id="ARBA00022692"/>
    </source>
</evidence>
<keyword evidence="14" id="KW-1185">Reference proteome</keyword>
<comment type="caution">
    <text evidence="13">The sequence shown here is derived from an EMBL/GenBank/DDBJ whole genome shotgun (WGS) entry which is preliminary data.</text>
</comment>
<keyword evidence="10" id="KW-0998">Cell outer membrane</keyword>
<evidence type="ECO:0000256" key="1">
    <source>
        <dbReference type="ARBA" id="ARBA00004571"/>
    </source>
</evidence>
<feature type="chain" id="PRO_5019813369" evidence="11">
    <location>
        <begin position="23"/>
        <end position="350"/>
    </location>
</feature>
<accession>A0A494X894</accession>
<dbReference type="InterPro" id="IPR033900">
    <property type="entry name" value="Gram_neg_porin_domain"/>
</dbReference>
<keyword evidence="8" id="KW-0626">Porin</keyword>
<dbReference type="GO" id="GO:0046930">
    <property type="term" value="C:pore complex"/>
    <property type="evidence" value="ECO:0007669"/>
    <property type="project" value="UniProtKB-KW"/>
</dbReference>
<evidence type="ECO:0000256" key="8">
    <source>
        <dbReference type="ARBA" id="ARBA00023114"/>
    </source>
</evidence>
<comment type="subcellular location">
    <subcellularLocation>
        <location evidence="1">Cell outer membrane</location>
        <topology evidence="1">Multi-pass membrane protein</topology>
    </subcellularLocation>
</comment>
<sequence length="350" mass="37309">MKTHVVRSFGLAFAMASSIAMAQSSVSLYGSLDIGAQYLTHADTKGDSSVGLQSGNAIPSYFGIKGSEDLGGGYAAVFRLESGITMNNGGLTDPSSLFSRYAYVGLQSPYGTVEVGRQFGIMFDETLFYDPTYLAQYSVMSTGLIALANLNPNNGIKYISPNLDGFEATAMYGFGEQIAGNFRAGTYIGAGVSYKGATFHLRGVFEQTRGSLDTTTGIDTSGLEDTRASIAATWNISATTLFLGFANVSGDLELSPPGNIYWAGVTYQISSSWSVLAEFMRYDTHGGMQGRPNWYVLGSTYSLSPRTSLYAYAGVLDNHGGKDFTLNTYDFTSSGGVSQTGVQLGITHQF</sequence>
<dbReference type="GO" id="GO:0006811">
    <property type="term" value="P:monoatomic ion transport"/>
    <property type="evidence" value="ECO:0007669"/>
    <property type="project" value="UniProtKB-KW"/>
</dbReference>
<dbReference type="Gene3D" id="2.40.160.10">
    <property type="entry name" value="Porin"/>
    <property type="match status" value="1"/>
</dbReference>
<dbReference type="PANTHER" id="PTHR34501">
    <property type="entry name" value="PROTEIN YDDL-RELATED"/>
    <property type="match status" value="1"/>
</dbReference>
<evidence type="ECO:0000256" key="10">
    <source>
        <dbReference type="ARBA" id="ARBA00023237"/>
    </source>
</evidence>
<evidence type="ECO:0000259" key="12">
    <source>
        <dbReference type="Pfam" id="PF13609"/>
    </source>
</evidence>
<evidence type="ECO:0000256" key="4">
    <source>
        <dbReference type="ARBA" id="ARBA00022452"/>
    </source>
</evidence>